<keyword evidence="3" id="KW-0418">Kinase</keyword>
<keyword evidence="4" id="KW-1185">Reference proteome</keyword>
<proteinExistence type="predicted"/>
<dbReference type="Proteomes" id="UP000294824">
    <property type="component" value="Unassembled WGS sequence"/>
</dbReference>
<dbReference type="PANTHER" id="PTHR34220:SF7">
    <property type="entry name" value="SENSOR HISTIDINE KINASE YPDA"/>
    <property type="match status" value="1"/>
</dbReference>
<dbReference type="Gene3D" id="3.30.450.20">
    <property type="entry name" value="PAS domain"/>
    <property type="match status" value="1"/>
</dbReference>
<feature type="transmembrane region" description="Helical" evidence="1">
    <location>
        <begin position="307"/>
        <end position="325"/>
    </location>
</feature>
<dbReference type="InterPro" id="IPR050640">
    <property type="entry name" value="Bact_2-comp_sensor_kinase"/>
</dbReference>
<evidence type="ECO:0000259" key="2">
    <source>
        <dbReference type="Pfam" id="PF06580"/>
    </source>
</evidence>
<evidence type="ECO:0000256" key="1">
    <source>
        <dbReference type="SAM" id="Phobius"/>
    </source>
</evidence>
<keyword evidence="1" id="KW-0472">Membrane</keyword>
<sequence length="547" mass="63475">MQSSKFWTRLKKHQQYLYISILLIAVFFIGSSLITPKITSVTEDLIQDIIQGNLKSKENIVAFEFNQLNGGLKKAQKIIQNSENNTFGFLREKLLFTADLVIEHHSIHNSFVSLTLENSVDETYFSNKKDAGYAEEIQILLKDIRFVNRDVLIDTIISKNEKVINRKIYAKKLPDDTVIYFGYDVDLIAFWTYFSETYKGDGGYTVVTNKDGVCVLHPDTKYIGKKIDMYFDTISIETILKSSLKINGYYVPENVNSLKDKATSEFLGLEVLRYYDTIKTGDTPLIVIVSFPIDIHLKETTKNIQRYFSWISFLAFSTFMLLLLASRLQMKKEYVENLKVLEEKEHLINVNEKYQKENAVLQLNQLKKKINPHFLFNSLNSLHVLIDLNPVLSQQFVLKLADVYRYLLDERDGNLISLKNELTFLEQYVFLQEIRFNKSLKVSIINNCDDKVLLRKIPFLSLETLVENAIKHNEITKQKPLIIDVIINSDFITVKNNFTPRKHKAKDSHHIGLNYLGNTYQYYQISTFKTEVINGEFVCVLPYISSK</sequence>
<dbReference type="GO" id="GO:0016020">
    <property type="term" value="C:membrane"/>
    <property type="evidence" value="ECO:0007669"/>
    <property type="project" value="InterPro"/>
</dbReference>
<dbReference type="EMBL" id="SORL01000015">
    <property type="protein sequence ID" value="TDY59634.1"/>
    <property type="molecule type" value="Genomic_DNA"/>
</dbReference>
<evidence type="ECO:0000313" key="3">
    <source>
        <dbReference type="EMBL" id="TDY59634.1"/>
    </source>
</evidence>
<protein>
    <submittedName>
        <fullName evidence="3">Histidine kinase</fullName>
    </submittedName>
</protein>
<dbReference type="InterPro" id="IPR010559">
    <property type="entry name" value="Sig_transdc_His_kin_internal"/>
</dbReference>
<feature type="domain" description="Signal transduction histidine kinase internal region" evidence="2">
    <location>
        <begin position="362"/>
        <end position="439"/>
    </location>
</feature>
<gene>
    <name evidence="3" type="ORF">DFQ06_3986</name>
</gene>
<dbReference type="AlphaFoldDB" id="A0A4R8M3P6"/>
<name>A0A4R8M3P6_9FLAO</name>
<keyword evidence="1" id="KW-1133">Transmembrane helix</keyword>
<reference evidence="3 4" key="1">
    <citation type="submission" date="2019-03" db="EMBL/GenBank/DDBJ databases">
        <title>Genomic Encyclopedia of Type Strains, Phase III (KMG-III): the genomes of soil and plant-associated and newly described type strains.</title>
        <authorList>
            <person name="Whitman W."/>
        </authorList>
    </citation>
    <scope>NUCLEOTIDE SEQUENCE [LARGE SCALE GENOMIC DNA]</scope>
    <source>
        <strain evidence="3 4">CECT 8301</strain>
    </source>
</reference>
<accession>A0A4R8M3P6</accession>
<keyword evidence="3" id="KW-0808">Transferase</keyword>
<comment type="caution">
    <text evidence="3">The sequence shown here is derived from an EMBL/GenBank/DDBJ whole genome shotgun (WGS) entry which is preliminary data.</text>
</comment>
<dbReference type="Pfam" id="PF06580">
    <property type="entry name" value="His_kinase"/>
    <property type="match status" value="1"/>
</dbReference>
<dbReference type="PANTHER" id="PTHR34220">
    <property type="entry name" value="SENSOR HISTIDINE KINASE YPDA"/>
    <property type="match status" value="1"/>
</dbReference>
<organism evidence="3 4">
    <name type="scientific">Algibacter lectus</name>
    <dbReference type="NCBI Taxonomy" id="221126"/>
    <lineage>
        <taxon>Bacteria</taxon>
        <taxon>Pseudomonadati</taxon>
        <taxon>Bacteroidota</taxon>
        <taxon>Flavobacteriia</taxon>
        <taxon>Flavobacteriales</taxon>
        <taxon>Flavobacteriaceae</taxon>
        <taxon>Algibacter</taxon>
    </lineage>
</organism>
<dbReference type="GO" id="GO:0000155">
    <property type="term" value="F:phosphorelay sensor kinase activity"/>
    <property type="evidence" value="ECO:0007669"/>
    <property type="project" value="InterPro"/>
</dbReference>
<dbReference type="CDD" id="cd18774">
    <property type="entry name" value="PDC2_HK_sensor"/>
    <property type="match status" value="1"/>
</dbReference>
<feature type="transmembrane region" description="Helical" evidence="1">
    <location>
        <begin position="16"/>
        <end position="34"/>
    </location>
</feature>
<evidence type="ECO:0000313" key="4">
    <source>
        <dbReference type="Proteomes" id="UP000294824"/>
    </source>
</evidence>
<keyword evidence="1" id="KW-0812">Transmembrane</keyword>
<dbReference type="RefSeq" id="WP_133969438.1">
    <property type="nucleotide sequence ID" value="NZ_SORL01000015.1"/>
</dbReference>